<dbReference type="RefSeq" id="XP_052751882.1">
    <property type="nucleotide sequence ID" value="XM_052895922.1"/>
</dbReference>
<feature type="domain" description="CRAL-TRIO" evidence="1">
    <location>
        <begin position="147"/>
        <end position="248"/>
    </location>
</feature>
<dbReference type="SUPFAM" id="SSF46938">
    <property type="entry name" value="CRAL/TRIO N-terminal domain"/>
    <property type="match status" value="1"/>
</dbReference>
<sequence>MAVVQQFPIQKEYEKNPDISREDIKKLREWLNTQPHLPGDKLSDLDLLIVFHCCDKSQEVSKQVLDLHYTLRTLFTTYFEDRRVDKKVEFTVDKLLFAALPTPTAEGYRAVYMRVLDPDPRSFIFCDAVRVFMMMVDLWQYEEGTWPGFIMMIDMDQTVIGHLARLDLMTIRQVLYFLQEAMLVRLKGVHFLNAPSFMDKLMMMLKPFMNKTLMDMIYIHQIGSDTLYEHVPKEAFPKNNGGTYKDYDTIKDELLKRFKANQKFFDEESLRRVNQNLRPSGKKTTVENLFGIQGSFKKLDID</sequence>
<dbReference type="CDD" id="cd00170">
    <property type="entry name" value="SEC14"/>
    <property type="match status" value="1"/>
</dbReference>
<organism evidence="2 3">
    <name type="scientific">Galleria mellonella</name>
    <name type="common">Greater wax moth</name>
    <dbReference type="NCBI Taxonomy" id="7137"/>
    <lineage>
        <taxon>Eukaryota</taxon>
        <taxon>Metazoa</taxon>
        <taxon>Ecdysozoa</taxon>
        <taxon>Arthropoda</taxon>
        <taxon>Hexapoda</taxon>
        <taxon>Insecta</taxon>
        <taxon>Pterygota</taxon>
        <taxon>Neoptera</taxon>
        <taxon>Endopterygota</taxon>
        <taxon>Lepidoptera</taxon>
        <taxon>Glossata</taxon>
        <taxon>Ditrysia</taxon>
        <taxon>Pyraloidea</taxon>
        <taxon>Pyralidae</taxon>
        <taxon>Galleriinae</taxon>
        <taxon>Galleria</taxon>
    </lineage>
</organism>
<dbReference type="InterPro" id="IPR036273">
    <property type="entry name" value="CRAL/TRIO_N_dom_sf"/>
</dbReference>
<dbReference type="Proteomes" id="UP001652740">
    <property type="component" value="Unplaced"/>
</dbReference>
<dbReference type="InterPro" id="IPR036865">
    <property type="entry name" value="CRAL-TRIO_dom_sf"/>
</dbReference>
<dbReference type="InterPro" id="IPR001251">
    <property type="entry name" value="CRAL-TRIO_dom"/>
</dbReference>
<dbReference type="Gene3D" id="3.40.525.10">
    <property type="entry name" value="CRAL-TRIO lipid binding domain"/>
    <property type="match status" value="1"/>
</dbReference>
<dbReference type="PROSITE" id="PS50191">
    <property type="entry name" value="CRAL_TRIO"/>
    <property type="match status" value="1"/>
</dbReference>
<dbReference type="PANTHER" id="PTHR10174:SF213">
    <property type="entry name" value="CRAL-TRIO DOMAIN-CONTAINING PROTEIN"/>
    <property type="match status" value="1"/>
</dbReference>
<accession>A0ABM3MKI3</accession>
<evidence type="ECO:0000313" key="3">
    <source>
        <dbReference type="RefSeq" id="XP_052751882.1"/>
    </source>
</evidence>
<gene>
    <name evidence="3" type="primary">LOC128200931</name>
</gene>
<dbReference type="Pfam" id="PF00650">
    <property type="entry name" value="CRAL_TRIO"/>
    <property type="match status" value="1"/>
</dbReference>
<dbReference type="SUPFAM" id="SSF52087">
    <property type="entry name" value="CRAL/TRIO domain"/>
    <property type="match status" value="1"/>
</dbReference>
<evidence type="ECO:0000259" key="1">
    <source>
        <dbReference type="PROSITE" id="PS50191"/>
    </source>
</evidence>
<reference evidence="3" key="1">
    <citation type="submission" date="2025-08" db="UniProtKB">
        <authorList>
            <consortium name="RefSeq"/>
        </authorList>
    </citation>
    <scope>IDENTIFICATION</scope>
    <source>
        <tissue evidence="3">Whole larvae</tissue>
    </source>
</reference>
<evidence type="ECO:0000313" key="2">
    <source>
        <dbReference type="Proteomes" id="UP001652740"/>
    </source>
</evidence>
<keyword evidence="2" id="KW-1185">Reference proteome</keyword>
<protein>
    <submittedName>
        <fullName evidence="3">Clavesin-1-like</fullName>
    </submittedName>
</protein>
<proteinExistence type="predicted"/>
<dbReference type="GeneID" id="128200931"/>
<name>A0ABM3MKI3_GALME</name>
<dbReference type="PANTHER" id="PTHR10174">
    <property type="entry name" value="ALPHA-TOCOPHEROL TRANSFER PROTEIN-RELATED"/>
    <property type="match status" value="1"/>
</dbReference>
<dbReference type="PRINTS" id="PR00180">
    <property type="entry name" value="CRETINALDHBP"/>
</dbReference>